<protein>
    <recommendedName>
        <fullName evidence="4">CARDB domain-containing protein</fullName>
    </recommendedName>
</protein>
<keyword evidence="3" id="KW-0472">Membrane</keyword>
<dbReference type="Gene3D" id="2.60.40.10">
    <property type="entry name" value="Immunoglobulins"/>
    <property type="match status" value="2"/>
</dbReference>
<gene>
    <name evidence="5" type="ORF">S01H1_07252</name>
</gene>
<feature type="transmembrane region" description="Helical" evidence="3">
    <location>
        <begin position="426"/>
        <end position="447"/>
    </location>
</feature>
<comment type="caution">
    <text evidence="5">The sequence shown here is derived from an EMBL/GenBank/DDBJ whole genome shotgun (WGS) entry which is preliminary data.</text>
</comment>
<evidence type="ECO:0000256" key="1">
    <source>
        <dbReference type="ARBA" id="ARBA00022723"/>
    </source>
</evidence>
<dbReference type="InterPro" id="IPR052063">
    <property type="entry name" value="Polysaccharide_Lyase_1"/>
</dbReference>
<keyword evidence="3" id="KW-1133">Transmembrane helix</keyword>
<dbReference type="PANTHER" id="PTHR42970:SF1">
    <property type="entry name" value="PECTATE LYASE C-RELATED"/>
    <property type="match status" value="1"/>
</dbReference>
<dbReference type="AlphaFoldDB" id="X0TBS0"/>
<name>X0TBS0_9ZZZZ</name>
<evidence type="ECO:0000259" key="4">
    <source>
        <dbReference type="Pfam" id="PF07705"/>
    </source>
</evidence>
<dbReference type="GO" id="GO:0046872">
    <property type="term" value="F:metal ion binding"/>
    <property type="evidence" value="ECO:0007669"/>
    <property type="project" value="UniProtKB-KW"/>
</dbReference>
<evidence type="ECO:0000256" key="3">
    <source>
        <dbReference type="SAM" id="Phobius"/>
    </source>
</evidence>
<organism evidence="5">
    <name type="scientific">marine sediment metagenome</name>
    <dbReference type="NCBI Taxonomy" id="412755"/>
    <lineage>
        <taxon>unclassified sequences</taxon>
        <taxon>metagenomes</taxon>
        <taxon>ecological metagenomes</taxon>
    </lineage>
</organism>
<evidence type="ECO:0000313" key="5">
    <source>
        <dbReference type="EMBL" id="GAF85632.1"/>
    </source>
</evidence>
<dbReference type="EMBL" id="BARS01003743">
    <property type="protein sequence ID" value="GAF85632.1"/>
    <property type="molecule type" value="Genomic_DNA"/>
</dbReference>
<feature type="domain" description="CARDB" evidence="4">
    <location>
        <begin position="38"/>
        <end position="119"/>
    </location>
</feature>
<accession>X0TBS0</accession>
<dbReference type="InterPro" id="IPR011635">
    <property type="entry name" value="CARDB"/>
</dbReference>
<dbReference type="Pfam" id="PF07705">
    <property type="entry name" value="CARDB"/>
    <property type="match status" value="1"/>
</dbReference>
<evidence type="ECO:0000256" key="2">
    <source>
        <dbReference type="ARBA" id="ARBA00023180"/>
    </source>
</evidence>
<dbReference type="PANTHER" id="PTHR42970">
    <property type="entry name" value="PECTATE LYASE C-RELATED"/>
    <property type="match status" value="1"/>
</dbReference>
<dbReference type="InterPro" id="IPR013783">
    <property type="entry name" value="Ig-like_fold"/>
</dbReference>
<keyword evidence="3" id="KW-0812">Transmembrane</keyword>
<keyword evidence="1" id="KW-0479">Metal-binding</keyword>
<keyword evidence="2" id="KW-0325">Glycoprotein</keyword>
<reference evidence="5" key="1">
    <citation type="journal article" date="2014" name="Front. Microbiol.">
        <title>High frequency of phylogenetically diverse reductive dehalogenase-homologous genes in deep subseafloor sedimentary metagenomes.</title>
        <authorList>
            <person name="Kawai M."/>
            <person name="Futagami T."/>
            <person name="Toyoda A."/>
            <person name="Takaki Y."/>
            <person name="Nishi S."/>
            <person name="Hori S."/>
            <person name="Arai W."/>
            <person name="Tsubouchi T."/>
            <person name="Morono Y."/>
            <person name="Uchiyama I."/>
            <person name="Ito T."/>
            <person name="Fujiyama A."/>
            <person name="Inagaki F."/>
            <person name="Takami H."/>
        </authorList>
    </citation>
    <scope>NUCLEOTIDE SEQUENCE</scope>
    <source>
        <strain evidence="5">Expedition CK06-06</strain>
    </source>
</reference>
<proteinExistence type="predicted"/>
<sequence>MKNYTFTEEGNWTITITAKDDAGFQPEVIQTVSVLAVPDLGVVRIVLLSQNITEGEHVQIRAVLNNTGYADAENYEVRLYLAQDSITWKNSQVKNTTKVSIDKDESKEINLTWHPALYGDPDKNGKWIVGIWIYTNSTHKDSYLGNNKGTSYPLRVAPSEKNSPLITITELTDQQEIGKPVRIIAKITDESGIKSVNITIINPEKTRYFRNMTQQENDRYILEFDNTSIIGEYNFSITAIDNSFYQNQSTTYGVFVIIEDATPPFIDYFGAYPSVQLKGDYVSISCISTDFMGVKSVRVAITYPDGHSVTKSMTNLTSAGKYVYSQTYDILGKYVFNIISEDTSGNMRHTENKEFWITTDVDDADGDGMPDWWEERYGFDPRDPTDAEQDEDGDGYTNIEEYNNGNNPLKRLSSLQEIVYKLRENWSYLIISVILFILIIALSIYGLKRKKT</sequence>